<keyword evidence="6" id="KW-1015">Disulfide bond</keyword>
<dbReference type="InterPro" id="IPR001368">
    <property type="entry name" value="TNFR/NGFR_Cys_rich_reg"/>
</dbReference>
<name>A0A6P4Y2Q2_BRABE</name>
<comment type="caution">
    <text evidence="9">Lacks conserved residue(s) required for the propagation of feature annotation.</text>
</comment>
<dbReference type="GeneID" id="109465762"/>
<dbReference type="PROSITE" id="PS00652">
    <property type="entry name" value="TNFR_NGFR_1"/>
    <property type="match status" value="1"/>
</dbReference>
<feature type="domain" description="TNFR-Cys" evidence="12">
    <location>
        <begin position="68"/>
        <end position="105"/>
    </location>
</feature>
<evidence type="ECO:0000259" key="12">
    <source>
        <dbReference type="PROSITE" id="PS50050"/>
    </source>
</evidence>
<evidence type="ECO:0000256" key="8">
    <source>
        <dbReference type="ARBA" id="ARBA00023180"/>
    </source>
</evidence>
<dbReference type="KEGG" id="bbel:109465762"/>
<evidence type="ECO:0000256" key="2">
    <source>
        <dbReference type="ARBA" id="ARBA00022692"/>
    </source>
</evidence>
<keyword evidence="8" id="KW-0325">Glycoprotein</keyword>
<dbReference type="GO" id="GO:0005886">
    <property type="term" value="C:plasma membrane"/>
    <property type="evidence" value="ECO:0007669"/>
    <property type="project" value="TreeGrafter"/>
</dbReference>
<keyword evidence="7" id="KW-0675">Receptor</keyword>
<feature type="repeat" description="TNFR-Cys" evidence="9">
    <location>
        <begin position="68"/>
        <end position="105"/>
    </location>
</feature>
<dbReference type="CDD" id="cd12841">
    <property type="entry name" value="TM_EphA1"/>
    <property type="match status" value="1"/>
</dbReference>
<protein>
    <submittedName>
        <fullName evidence="14">Uncharacterized protein LOC109465762</fullName>
    </submittedName>
</protein>
<accession>A0A6P4Y2Q2</accession>
<dbReference type="PANTHER" id="PTHR12120:SF9">
    <property type="entry name" value="TUMOR NECROSIS FACTOR RECEPTOR SUPERFAMILY MEMBER EDAR"/>
    <property type="match status" value="1"/>
</dbReference>
<dbReference type="AlphaFoldDB" id="A0A6P4Y2Q2"/>
<evidence type="ECO:0000256" key="10">
    <source>
        <dbReference type="SAM" id="MobiDB-lite"/>
    </source>
</evidence>
<reference evidence="14" key="1">
    <citation type="submission" date="2025-08" db="UniProtKB">
        <authorList>
            <consortium name="RefSeq"/>
        </authorList>
    </citation>
    <scope>IDENTIFICATION</scope>
    <source>
        <tissue evidence="14">Gonad</tissue>
    </source>
</reference>
<proteinExistence type="predicted"/>
<evidence type="ECO:0000256" key="11">
    <source>
        <dbReference type="SAM" id="Phobius"/>
    </source>
</evidence>
<dbReference type="PROSITE" id="PS50050">
    <property type="entry name" value="TNFR_NGFR_2"/>
    <property type="match status" value="1"/>
</dbReference>
<evidence type="ECO:0000256" key="3">
    <source>
        <dbReference type="ARBA" id="ARBA00022737"/>
    </source>
</evidence>
<dbReference type="InterPro" id="IPR047526">
    <property type="entry name" value="TNR19/27/EDAR"/>
</dbReference>
<dbReference type="GO" id="GO:0046330">
    <property type="term" value="P:positive regulation of JNK cascade"/>
    <property type="evidence" value="ECO:0007669"/>
    <property type="project" value="InterPro"/>
</dbReference>
<evidence type="ECO:0000256" key="6">
    <source>
        <dbReference type="ARBA" id="ARBA00023157"/>
    </source>
</evidence>
<organism evidence="13 14">
    <name type="scientific">Branchiostoma belcheri</name>
    <name type="common">Amphioxus</name>
    <dbReference type="NCBI Taxonomy" id="7741"/>
    <lineage>
        <taxon>Eukaryota</taxon>
        <taxon>Metazoa</taxon>
        <taxon>Chordata</taxon>
        <taxon>Cephalochordata</taxon>
        <taxon>Leptocardii</taxon>
        <taxon>Amphioxiformes</taxon>
        <taxon>Branchiostomatidae</taxon>
        <taxon>Branchiostoma</taxon>
    </lineage>
</organism>
<comment type="subcellular location">
    <subcellularLocation>
        <location evidence="1">Membrane</location>
        <topology evidence="1">Single-pass membrane protein</topology>
    </subcellularLocation>
</comment>
<evidence type="ECO:0000256" key="5">
    <source>
        <dbReference type="ARBA" id="ARBA00023136"/>
    </source>
</evidence>
<dbReference type="Gene3D" id="2.10.50.10">
    <property type="entry name" value="Tumor Necrosis Factor Receptor, subunit A, domain 2"/>
    <property type="match status" value="1"/>
</dbReference>
<dbReference type="Proteomes" id="UP000515135">
    <property type="component" value="Unplaced"/>
</dbReference>
<dbReference type="RefSeq" id="XP_019618758.1">
    <property type="nucleotide sequence ID" value="XM_019763199.1"/>
</dbReference>
<dbReference type="OrthoDB" id="10017617at2759"/>
<keyword evidence="4 11" id="KW-1133">Transmembrane helix</keyword>
<evidence type="ECO:0000313" key="13">
    <source>
        <dbReference type="Proteomes" id="UP000515135"/>
    </source>
</evidence>
<evidence type="ECO:0000256" key="7">
    <source>
        <dbReference type="ARBA" id="ARBA00023170"/>
    </source>
</evidence>
<evidence type="ECO:0000256" key="1">
    <source>
        <dbReference type="ARBA" id="ARBA00004167"/>
    </source>
</evidence>
<evidence type="ECO:0000256" key="4">
    <source>
        <dbReference type="ARBA" id="ARBA00022989"/>
    </source>
</evidence>
<dbReference type="PANTHER" id="PTHR12120">
    <property type="entry name" value="TNFR-CYS DOMAIN-CONTAINING PROTEIN"/>
    <property type="match status" value="1"/>
</dbReference>
<gene>
    <name evidence="14" type="primary">LOC109465762</name>
</gene>
<dbReference type="GO" id="GO:0043123">
    <property type="term" value="P:positive regulation of canonical NF-kappaB signal transduction"/>
    <property type="evidence" value="ECO:0007669"/>
    <property type="project" value="InterPro"/>
</dbReference>
<keyword evidence="13" id="KW-1185">Reference proteome</keyword>
<keyword evidence="2 11" id="KW-0812">Transmembrane</keyword>
<dbReference type="Pfam" id="PF00020">
    <property type="entry name" value="TNFR_c6"/>
    <property type="match status" value="1"/>
</dbReference>
<evidence type="ECO:0000313" key="14">
    <source>
        <dbReference type="RefSeq" id="XP_019618758.1"/>
    </source>
</evidence>
<feature type="compositionally biased region" description="Polar residues" evidence="10">
    <location>
        <begin position="146"/>
        <end position="169"/>
    </location>
</feature>
<sequence>MWPDVVATNHLLQRNVAGRQREHTDIMPDVSKLLSVMSQWNITDKSSYRTFRGLLCFLVFTCAASVDDCPENEYYMEKWCIPCTICEHLNKEELQPCLPQSDAVCGDCFPGYYMDQRYCHSCEYAPADNRYCQLWLASQTTSRPAAGTTISTSTHAQIQHSVVQTTPPSVTEEAPGKPTSRSLYPGEIAAIVVSSLVGLALFIGVLVLVKIYRNNNEEATPIQATGEDQQGHNYT</sequence>
<keyword evidence="3" id="KW-0677">Repeat</keyword>
<dbReference type="GO" id="GO:0038023">
    <property type="term" value="F:signaling receptor activity"/>
    <property type="evidence" value="ECO:0007669"/>
    <property type="project" value="InterPro"/>
</dbReference>
<feature type="transmembrane region" description="Helical" evidence="11">
    <location>
        <begin position="188"/>
        <end position="209"/>
    </location>
</feature>
<dbReference type="SMART" id="SM00208">
    <property type="entry name" value="TNFR"/>
    <property type="match status" value="1"/>
</dbReference>
<keyword evidence="5 11" id="KW-0472">Membrane</keyword>
<evidence type="ECO:0000256" key="9">
    <source>
        <dbReference type="PROSITE-ProRule" id="PRU00206"/>
    </source>
</evidence>
<feature type="region of interest" description="Disordered" evidence="10">
    <location>
        <begin position="146"/>
        <end position="180"/>
    </location>
</feature>